<evidence type="ECO:0000256" key="4">
    <source>
        <dbReference type="SAM" id="Coils"/>
    </source>
</evidence>
<comment type="caution">
    <text evidence="6">The sequence shown here is derived from an EMBL/GenBank/DDBJ whole genome shotgun (WGS) entry which is preliminary data.</text>
</comment>
<name>A0A4V1WM20_9PLEO</name>
<dbReference type="AlphaFoldDB" id="A0A4V1WM20"/>
<dbReference type="PANTHER" id="PTHR24173">
    <property type="entry name" value="ANKYRIN REPEAT CONTAINING"/>
    <property type="match status" value="1"/>
</dbReference>
<keyword evidence="1" id="KW-0677">Repeat</keyword>
<evidence type="ECO:0000256" key="2">
    <source>
        <dbReference type="ARBA" id="ARBA00023043"/>
    </source>
</evidence>
<feature type="coiled-coil region" evidence="4">
    <location>
        <begin position="488"/>
        <end position="515"/>
    </location>
</feature>
<dbReference type="PROSITE" id="PS50297">
    <property type="entry name" value="ANK_REP_REGION"/>
    <property type="match status" value="2"/>
</dbReference>
<dbReference type="SMART" id="SM00248">
    <property type="entry name" value="ANK"/>
    <property type="match status" value="2"/>
</dbReference>
<feature type="repeat" description="ANK" evidence="3">
    <location>
        <begin position="177"/>
        <end position="209"/>
    </location>
</feature>
<dbReference type="InterPro" id="IPR036770">
    <property type="entry name" value="Ankyrin_rpt-contain_sf"/>
</dbReference>
<dbReference type="InterPro" id="IPR002110">
    <property type="entry name" value="Ankyrin_rpt"/>
</dbReference>
<dbReference type="Pfam" id="PF12796">
    <property type="entry name" value="Ank_2"/>
    <property type="match status" value="1"/>
</dbReference>
<dbReference type="Pfam" id="PF24120">
    <property type="entry name" value="SsdA_C"/>
    <property type="match status" value="1"/>
</dbReference>
<dbReference type="PROSITE" id="PS50088">
    <property type="entry name" value="ANK_REPEAT"/>
    <property type="match status" value="2"/>
</dbReference>
<proteinExistence type="predicted"/>
<feature type="domain" description="Single-strand DNA deaminase toxin A-like C-terminal" evidence="5">
    <location>
        <begin position="353"/>
        <end position="413"/>
    </location>
</feature>
<keyword evidence="4" id="KW-0175">Coiled coil</keyword>
<dbReference type="Proteomes" id="UP000292402">
    <property type="component" value="Unassembled WGS sequence"/>
</dbReference>
<protein>
    <recommendedName>
        <fullName evidence="5">Single-strand DNA deaminase toxin A-like C-terminal domain-containing protein</fullName>
    </recommendedName>
</protein>
<reference evidence="7" key="1">
    <citation type="journal article" date="2019" name="bioRxiv">
        <title>Genomics, evolutionary history and diagnostics of the Alternaria alternata species group including apple and Asian pear pathotypes.</title>
        <authorList>
            <person name="Armitage A.D."/>
            <person name="Cockerton H.M."/>
            <person name="Sreenivasaprasad S."/>
            <person name="Woodhall J.W."/>
            <person name="Lane C.R."/>
            <person name="Harrison R.J."/>
            <person name="Clarkson J.P."/>
        </authorList>
    </citation>
    <scope>NUCLEOTIDE SEQUENCE [LARGE SCALE GENOMIC DNA]</scope>
    <source>
        <strain evidence="7">FERA 1082</strain>
    </source>
</reference>
<evidence type="ECO:0000256" key="3">
    <source>
        <dbReference type="PROSITE-ProRule" id="PRU00023"/>
    </source>
</evidence>
<evidence type="ECO:0000256" key="1">
    <source>
        <dbReference type="ARBA" id="ARBA00022737"/>
    </source>
</evidence>
<keyword evidence="2 3" id="KW-0040">ANK repeat</keyword>
<evidence type="ECO:0000259" key="5">
    <source>
        <dbReference type="Pfam" id="PF24120"/>
    </source>
</evidence>
<dbReference type="EMBL" id="PDXA01000033">
    <property type="protein sequence ID" value="RYN45557.1"/>
    <property type="molecule type" value="Genomic_DNA"/>
</dbReference>
<dbReference type="Gene3D" id="1.25.40.20">
    <property type="entry name" value="Ankyrin repeat-containing domain"/>
    <property type="match status" value="1"/>
</dbReference>
<dbReference type="SUPFAM" id="SSF48403">
    <property type="entry name" value="Ankyrin repeat"/>
    <property type="match status" value="1"/>
</dbReference>
<accession>A0A4V1WM20</accession>
<feature type="repeat" description="ANK" evidence="3">
    <location>
        <begin position="210"/>
        <end position="242"/>
    </location>
</feature>
<evidence type="ECO:0000313" key="6">
    <source>
        <dbReference type="EMBL" id="RYN45557.1"/>
    </source>
</evidence>
<sequence length="582" mass="66588">MSSIPKIDVVYWTASQIYVRCPYCEEIHHHGVALPGRRCSHCFPGGMYEFILPIDECSKLVGYEIDKKRARFTNVGLQSEQDEASSYLGEEDGSDLTSQFRSKMSISAGSTNSGPHLSLYKDATELETYVISDGETFEQKRILMSVSECVEGRVNVVSHYLNTSPEKELFLNGRFDDGDNTLIMVAAEKSCEMVSLLIQNGADVNAVNNHGRTALMGAALWGRIESVKVLLEANADKSLRDGEGRCAMDLAQPTRANKKERYQRSRLAAEDHVFERDDDRRHISLLLNDSEVKKKQRYTTPLSESERNKYGYKKDQSEMAITLVGPLHRHSVPSIYKTAAVLDRGDQFTRIHATSGWAEDALPLNEKTRPTWVEHVYYIASEIGHKFQAASDSRMDQGTPGKFYACHAEKKLIAYFIDRHLFLRHDKEPDSNLGYTIRDAEDSLEEMTTSKRSCKKMYDLECERKALDHELFNADDRLLEDAYDAQEVQRLKNKIHAIEREISNLETDVDVATMRAQERKLDNLWRRYKMHEELRALSASEPSINLKRAVILCSSEICRDCEKFKERVNEFFGLGIEMEWRL</sequence>
<organism evidence="6 7">
    <name type="scientific">Alternaria tenuissima</name>
    <dbReference type="NCBI Taxonomy" id="119927"/>
    <lineage>
        <taxon>Eukaryota</taxon>
        <taxon>Fungi</taxon>
        <taxon>Dikarya</taxon>
        <taxon>Ascomycota</taxon>
        <taxon>Pezizomycotina</taxon>
        <taxon>Dothideomycetes</taxon>
        <taxon>Pleosporomycetidae</taxon>
        <taxon>Pleosporales</taxon>
        <taxon>Pleosporineae</taxon>
        <taxon>Pleosporaceae</taxon>
        <taxon>Alternaria</taxon>
        <taxon>Alternaria sect. Alternaria</taxon>
        <taxon>Alternaria alternata complex</taxon>
    </lineage>
</organism>
<gene>
    <name evidence="6" type="ORF">AA0114_g8882</name>
</gene>
<evidence type="ECO:0000313" key="7">
    <source>
        <dbReference type="Proteomes" id="UP000292402"/>
    </source>
</evidence>
<dbReference type="PANTHER" id="PTHR24173:SF74">
    <property type="entry name" value="ANKYRIN REPEAT DOMAIN-CONTAINING PROTEIN 16"/>
    <property type="match status" value="1"/>
</dbReference>
<dbReference type="InterPro" id="IPR057517">
    <property type="entry name" value="SsdA-like_C"/>
</dbReference>